<feature type="domain" description="YDG" evidence="2">
    <location>
        <begin position="35"/>
        <end position="109"/>
    </location>
</feature>
<evidence type="ECO:0000259" key="2">
    <source>
        <dbReference type="Pfam" id="PF18657"/>
    </source>
</evidence>
<reference evidence="3 4" key="1">
    <citation type="submission" date="2013-02" db="EMBL/GenBank/DDBJ databases">
        <title>The Genome Sequence of Acinetobacter sp. ANC 3994.</title>
        <authorList>
            <consortium name="The Broad Institute Genome Sequencing Platform"/>
            <consortium name="The Broad Institute Genome Sequencing Center for Infectious Disease"/>
            <person name="Cerqueira G."/>
            <person name="Feldgarden M."/>
            <person name="Courvalin P."/>
            <person name="Perichon B."/>
            <person name="Grillot-Courvalin C."/>
            <person name="Clermont D."/>
            <person name="Rocha E."/>
            <person name="Yoon E.-J."/>
            <person name="Nemec A."/>
            <person name="Walker B."/>
            <person name="Young S.K."/>
            <person name="Zeng Q."/>
            <person name="Gargeya S."/>
            <person name="Fitzgerald M."/>
            <person name="Haas B."/>
            <person name="Abouelleil A."/>
            <person name="Alvarado L."/>
            <person name="Arachchi H.M."/>
            <person name="Berlin A.M."/>
            <person name="Chapman S.B."/>
            <person name="Dewar J."/>
            <person name="Goldberg J."/>
            <person name="Griggs A."/>
            <person name="Gujja S."/>
            <person name="Hansen M."/>
            <person name="Howarth C."/>
            <person name="Imamovic A."/>
            <person name="Larimer J."/>
            <person name="McCowan C."/>
            <person name="Murphy C."/>
            <person name="Neiman D."/>
            <person name="Pearson M."/>
            <person name="Priest M."/>
            <person name="Roberts A."/>
            <person name="Saif S."/>
            <person name="Shea T."/>
            <person name="Sisk P."/>
            <person name="Sykes S."/>
            <person name="Wortman J."/>
            <person name="Nusbaum C."/>
            <person name="Birren B."/>
        </authorList>
    </citation>
    <scope>NUCLEOTIDE SEQUENCE [LARGE SCALE GENOMIC DNA]</scope>
    <source>
        <strain evidence="3 4">ANC 3994</strain>
    </source>
</reference>
<accession>N8NX94</accession>
<dbReference type="InterPro" id="IPR041248">
    <property type="entry name" value="YDG"/>
</dbReference>
<dbReference type="RefSeq" id="WP_004649313.1">
    <property type="nucleotide sequence ID" value="NZ_KB849165.1"/>
</dbReference>
<protein>
    <recommendedName>
        <fullName evidence="2">YDG domain-containing protein</fullName>
    </recommendedName>
</protein>
<evidence type="ECO:0000313" key="4">
    <source>
        <dbReference type="Proteomes" id="UP000013086"/>
    </source>
</evidence>
<feature type="non-terminal residue" evidence="3">
    <location>
        <position position="185"/>
    </location>
</feature>
<dbReference type="AlphaFoldDB" id="N8NX94"/>
<name>N8NX94_9GAMM</name>
<proteinExistence type="predicted"/>
<feature type="compositionally biased region" description="Polar residues" evidence="1">
    <location>
        <begin position="175"/>
        <end position="185"/>
    </location>
</feature>
<dbReference type="Proteomes" id="UP000013086">
    <property type="component" value="Unassembled WGS sequence"/>
</dbReference>
<dbReference type="eggNOG" id="COG3210">
    <property type="taxonomic scope" value="Bacteria"/>
</dbReference>
<dbReference type="EMBL" id="APOH01000019">
    <property type="protein sequence ID" value="ENU18800.1"/>
    <property type="molecule type" value="Genomic_DNA"/>
</dbReference>
<gene>
    <name evidence="3" type="ORF">F994_02738</name>
</gene>
<dbReference type="HOGENOM" id="CLU_1464122_0_0_6"/>
<feature type="region of interest" description="Disordered" evidence="1">
    <location>
        <begin position="162"/>
        <end position="185"/>
    </location>
</feature>
<sequence>AAQDKVVNVSGSLTGTDAGNYTVNSNTTAKANIAKKQLQGTLTVQNKVYDGTTNAVVQGTLTQGDIIAGDNVTVGGTGQFVDKNAGQGKVVNASSSLIGTDAGNYELTTNGLVTANIAKKQITGAITAQDKVYDGTSNATVNGSLNGVITGDQVNLNAQGQFTNKNAGQGKDVNVSGSLTGTDAG</sequence>
<evidence type="ECO:0000256" key="1">
    <source>
        <dbReference type="SAM" id="MobiDB-lite"/>
    </source>
</evidence>
<comment type="caution">
    <text evidence="3">The sequence shown here is derived from an EMBL/GenBank/DDBJ whole genome shotgun (WGS) entry which is preliminary data.</text>
</comment>
<evidence type="ECO:0000313" key="3">
    <source>
        <dbReference type="EMBL" id="ENU18800.1"/>
    </source>
</evidence>
<feature type="non-terminal residue" evidence="3">
    <location>
        <position position="1"/>
    </location>
</feature>
<feature type="domain" description="YDG" evidence="2">
    <location>
        <begin position="119"/>
        <end position="185"/>
    </location>
</feature>
<organism evidence="3 4">
    <name type="scientific">Acinetobacter bohemicus ANC 3994</name>
    <dbReference type="NCBI Taxonomy" id="1217715"/>
    <lineage>
        <taxon>Bacteria</taxon>
        <taxon>Pseudomonadati</taxon>
        <taxon>Pseudomonadota</taxon>
        <taxon>Gammaproteobacteria</taxon>
        <taxon>Moraxellales</taxon>
        <taxon>Moraxellaceae</taxon>
        <taxon>Acinetobacter</taxon>
    </lineage>
</organism>
<dbReference type="Pfam" id="PF18657">
    <property type="entry name" value="YDG"/>
    <property type="match status" value="2"/>
</dbReference>